<proteinExistence type="predicted"/>
<protein>
    <submittedName>
        <fullName evidence="2">SocA family protein</fullName>
    </submittedName>
</protein>
<reference evidence="2" key="2">
    <citation type="submission" date="2020-11" db="EMBL/GenBank/DDBJ databases">
        <authorList>
            <consortium name="NCBI Pathogen Detection Project"/>
        </authorList>
    </citation>
    <scope>NUCLEOTIDE SEQUENCE</scope>
    <source>
        <strain evidence="2">D3612</strain>
    </source>
</reference>
<dbReference type="InterPro" id="IPR025272">
    <property type="entry name" value="SocA_Panacea"/>
</dbReference>
<feature type="domain" description="Antitoxin SocA-like Panacea" evidence="1">
    <location>
        <begin position="27"/>
        <end position="118"/>
    </location>
</feature>
<dbReference type="EMBL" id="DACSEI010000008">
    <property type="protein sequence ID" value="HAT1595940.1"/>
    <property type="molecule type" value="Genomic_DNA"/>
</dbReference>
<sequence length="155" mass="18071">MSSYRKIADYIILYFQEHGEPLTNLKLQKLLYYAQGWYLALYSKPLFDDKIEAWVHGPVIPAAYRSFKQYGYGLIDEKPSFPNLSPEIRSHLDEVIDVYGSYSAFELEHLTHQTTPWKKARGNLPIDEASNAEITQIDMKEYFLEKVAENEQKNS</sequence>
<evidence type="ECO:0000313" key="2">
    <source>
        <dbReference type="EMBL" id="HAT1595940.1"/>
    </source>
</evidence>
<evidence type="ECO:0000313" key="3">
    <source>
        <dbReference type="Proteomes" id="UP000861567"/>
    </source>
</evidence>
<accession>A0AAN5KQF5</accession>
<dbReference type="Proteomes" id="UP000861567">
    <property type="component" value="Unassembled WGS sequence"/>
</dbReference>
<organism evidence="2 3">
    <name type="scientific">Legionella pneumophila</name>
    <dbReference type="NCBI Taxonomy" id="446"/>
    <lineage>
        <taxon>Bacteria</taxon>
        <taxon>Pseudomonadati</taxon>
        <taxon>Pseudomonadota</taxon>
        <taxon>Gammaproteobacteria</taxon>
        <taxon>Legionellales</taxon>
        <taxon>Legionellaceae</taxon>
        <taxon>Legionella</taxon>
    </lineage>
</organism>
<dbReference type="Pfam" id="PF13274">
    <property type="entry name" value="SocA_Panacea"/>
    <property type="match status" value="1"/>
</dbReference>
<gene>
    <name evidence="2" type="ORF">I8Y58_001157</name>
</gene>
<evidence type="ECO:0000259" key="1">
    <source>
        <dbReference type="Pfam" id="PF13274"/>
    </source>
</evidence>
<comment type="caution">
    <text evidence="2">The sequence shown here is derived from an EMBL/GenBank/DDBJ whole genome shotgun (WGS) entry which is preliminary data.</text>
</comment>
<dbReference type="AlphaFoldDB" id="A0AAN5KQF5"/>
<reference evidence="2" key="1">
    <citation type="journal article" date="2018" name="Genome Biol.">
        <title>SKESA: strategic k-mer extension for scrupulous assemblies.</title>
        <authorList>
            <person name="Souvorov A."/>
            <person name="Agarwala R."/>
            <person name="Lipman D.J."/>
        </authorList>
    </citation>
    <scope>NUCLEOTIDE SEQUENCE</scope>
    <source>
        <strain evidence="2">D3612</strain>
    </source>
</reference>
<name>A0AAN5KQF5_LEGPN</name>